<dbReference type="STRING" id="1237149.C900_02136"/>
<dbReference type="InterPro" id="IPR046697">
    <property type="entry name" value="DUF6567"/>
</dbReference>
<organism evidence="1 2">
    <name type="scientific">Fulvivirga imtechensis AK7</name>
    <dbReference type="NCBI Taxonomy" id="1237149"/>
    <lineage>
        <taxon>Bacteria</taxon>
        <taxon>Pseudomonadati</taxon>
        <taxon>Bacteroidota</taxon>
        <taxon>Cytophagia</taxon>
        <taxon>Cytophagales</taxon>
        <taxon>Fulvivirgaceae</taxon>
        <taxon>Fulvivirga</taxon>
    </lineage>
</organism>
<protein>
    <submittedName>
        <fullName evidence="1">Uncharacterized protein</fullName>
    </submittedName>
</protein>
<dbReference type="eggNOG" id="ENOG5034589">
    <property type="taxonomic scope" value="Bacteria"/>
</dbReference>
<proteinExistence type="predicted"/>
<keyword evidence="2" id="KW-1185">Reference proteome</keyword>
<sequence length="108" mass="11896">MTNVELREPNFKIVATNVSGEASSGAVFGVSYGLGMATTQVALIPLSNNRLLYKTAMQNLWNNFESANGKPVDRKLALVNVRYDSESLNLFFYTKVTTVVVADVVEFQ</sequence>
<comment type="caution">
    <text evidence="1">The sequence shown here is derived from an EMBL/GenBank/DDBJ whole genome shotgun (WGS) entry which is preliminary data.</text>
</comment>
<dbReference type="AlphaFoldDB" id="L8JXE8"/>
<evidence type="ECO:0000313" key="1">
    <source>
        <dbReference type="EMBL" id="ELR71897.1"/>
    </source>
</evidence>
<dbReference type="Proteomes" id="UP000011135">
    <property type="component" value="Unassembled WGS sequence"/>
</dbReference>
<accession>L8JXE8</accession>
<dbReference type="EMBL" id="AMZN01000031">
    <property type="protein sequence ID" value="ELR71897.1"/>
    <property type="molecule type" value="Genomic_DNA"/>
</dbReference>
<evidence type="ECO:0000313" key="2">
    <source>
        <dbReference type="Proteomes" id="UP000011135"/>
    </source>
</evidence>
<reference evidence="1 2" key="1">
    <citation type="submission" date="2012-12" db="EMBL/GenBank/DDBJ databases">
        <title>Genome assembly of Fulvivirga imtechensis AK7.</title>
        <authorList>
            <person name="Nupur N."/>
            <person name="Khatri I."/>
            <person name="Kumar R."/>
            <person name="Subramanian S."/>
            <person name="Pinnaka A."/>
        </authorList>
    </citation>
    <scope>NUCLEOTIDE SEQUENCE [LARGE SCALE GENOMIC DNA]</scope>
    <source>
        <strain evidence="1 2">AK7</strain>
    </source>
</reference>
<name>L8JXE8_9BACT</name>
<gene>
    <name evidence="1" type="ORF">C900_02136</name>
</gene>
<dbReference type="Pfam" id="PF20205">
    <property type="entry name" value="DUF6567"/>
    <property type="match status" value="1"/>
</dbReference>